<proteinExistence type="predicted"/>
<sequence>MHIPPSHIFLSSVPQIPQIMEVVKKNETRFLLRQNCLLISLVIYMSRKDGKKIRSSIKS</sequence>
<dbReference type="AlphaFoldDB" id="A0A0E9WI17"/>
<reference evidence="1" key="1">
    <citation type="submission" date="2014-11" db="EMBL/GenBank/DDBJ databases">
        <authorList>
            <person name="Amaro Gonzalez C."/>
        </authorList>
    </citation>
    <scope>NUCLEOTIDE SEQUENCE</scope>
</reference>
<accession>A0A0E9WI17</accession>
<name>A0A0E9WI17_ANGAN</name>
<evidence type="ECO:0000313" key="1">
    <source>
        <dbReference type="EMBL" id="JAH90039.1"/>
    </source>
</evidence>
<dbReference type="EMBL" id="GBXM01018538">
    <property type="protein sequence ID" value="JAH90039.1"/>
    <property type="molecule type" value="Transcribed_RNA"/>
</dbReference>
<organism evidence="1">
    <name type="scientific">Anguilla anguilla</name>
    <name type="common">European freshwater eel</name>
    <name type="synonym">Muraena anguilla</name>
    <dbReference type="NCBI Taxonomy" id="7936"/>
    <lineage>
        <taxon>Eukaryota</taxon>
        <taxon>Metazoa</taxon>
        <taxon>Chordata</taxon>
        <taxon>Craniata</taxon>
        <taxon>Vertebrata</taxon>
        <taxon>Euteleostomi</taxon>
        <taxon>Actinopterygii</taxon>
        <taxon>Neopterygii</taxon>
        <taxon>Teleostei</taxon>
        <taxon>Anguilliformes</taxon>
        <taxon>Anguillidae</taxon>
        <taxon>Anguilla</taxon>
    </lineage>
</organism>
<protein>
    <submittedName>
        <fullName evidence="1">Uncharacterized protein</fullName>
    </submittedName>
</protein>
<reference evidence="1" key="2">
    <citation type="journal article" date="2015" name="Fish Shellfish Immunol.">
        <title>Early steps in the European eel (Anguilla anguilla)-Vibrio vulnificus interaction in the gills: Role of the RtxA13 toxin.</title>
        <authorList>
            <person name="Callol A."/>
            <person name="Pajuelo D."/>
            <person name="Ebbesson L."/>
            <person name="Teles M."/>
            <person name="MacKenzie S."/>
            <person name="Amaro C."/>
        </authorList>
    </citation>
    <scope>NUCLEOTIDE SEQUENCE</scope>
</reference>